<dbReference type="Pfam" id="PF00534">
    <property type="entry name" value="Glycos_transf_1"/>
    <property type="match status" value="1"/>
</dbReference>
<feature type="region of interest" description="Disordered" evidence="1">
    <location>
        <begin position="172"/>
        <end position="197"/>
    </location>
</feature>
<dbReference type="PANTHER" id="PTHR45947">
    <property type="entry name" value="SULFOQUINOVOSYL TRANSFERASE SQD2"/>
    <property type="match status" value="1"/>
</dbReference>
<dbReference type="Proteomes" id="UP000177885">
    <property type="component" value="Unassembled WGS sequence"/>
</dbReference>
<protein>
    <recommendedName>
        <fullName evidence="6">Glycosyltransferase subfamily 4-like N-terminal domain-containing protein</fullName>
    </recommendedName>
</protein>
<evidence type="ECO:0000259" key="3">
    <source>
        <dbReference type="Pfam" id="PF13439"/>
    </source>
</evidence>
<dbReference type="Pfam" id="PF13439">
    <property type="entry name" value="Glyco_transf_4"/>
    <property type="match status" value="1"/>
</dbReference>
<evidence type="ECO:0008006" key="6">
    <source>
        <dbReference type="Google" id="ProtNLM"/>
    </source>
</evidence>
<gene>
    <name evidence="4" type="ORF">A2856_02275</name>
</gene>
<dbReference type="InterPro" id="IPR001296">
    <property type="entry name" value="Glyco_trans_1"/>
</dbReference>
<proteinExistence type="predicted"/>
<dbReference type="AlphaFoldDB" id="A0A1F7TKI3"/>
<dbReference type="InterPro" id="IPR050194">
    <property type="entry name" value="Glycosyltransferase_grp1"/>
</dbReference>
<dbReference type="STRING" id="1802385.A2856_02275"/>
<evidence type="ECO:0000259" key="2">
    <source>
        <dbReference type="Pfam" id="PF00534"/>
    </source>
</evidence>
<comment type="caution">
    <text evidence="4">The sequence shown here is derived from an EMBL/GenBank/DDBJ whole genome shotgun (WGS) entry which is preliminary data.</text>
</comment>
<dbReference type="Gene3D" id="3.40.50.2000">
    <property type="entry name" value="Glycogen Phosphorylase B"/>
    <property type="match status" value="2"/>
</dbReference>
<dbReference type="GO" id="GO:0016757">
    <property type="term" value="F:glycosyltransferase activity"/>
    <property type="evidence" value="ECO:0007669"/>
    <property type="project" value="InterPro"/>
</dbReference>
<name>A0A1F7TKI3_9BACT</name>
<dbReference type="InterPro" id="IPR028098">
    <property type="entry name" value="Glyco_trans_4-like_N"/>
</dbReference>
<feature type="domain" description="Glycosyl transferase family 1" evidence="2">
    <location>
        <begin position="203"/>
        <end position="364"/>
    </location>
</feature>
<dbReference type="SUPFAM" id="SSF53756">
    <property type="entry name" value="UDP-Glycosyltransferase/glycogen phosphorylase"/>
    <property type="match status" value="1"/>
</dbReference>
<sequence length="382" mass="41981">MPRLLLLTPDFPPRRGGVARYLDAFASFFRDSITVVAAPEIGSEAFDASCGYRVVRTQLVVKWFWPRWIPMFAELVRRSDEYDIAVVSHVLPSGTAAWIASHFTKRPYVVIVHGLDVGLAKRHPWKRLLAGVVLRDAKGVIANSKALERDVRESFRVERTVVSYPPLRTNGWLGVGTPPGGPQRSEDTTGGETPRQDPFGLRLLTVSRLVRRKGHLRILAALKLLRDSGRGEAVSGYRIVGAGDMEGAMRETIDEFGLSDLVTFMREVSDDELGQLYEWADLFVMPTSANGADREGFGMVYLEAASYGVPSLASNLPGVDEAVIDGDTGVLVSDGDVNALAGTIFRLHADRTELSRLGANARERAARDFTVEKSFGPLLKLL</sequence>
<organism evidence="4 5">
    <name type="scientific">Candidatus Uhrbacteria bacterium RIFCSPHIGHO2_01_FULL_63_20</name>
    <dbReference type="NCBI Taxonomy" id="1802385"/>
    <lineage>
        <taxon>Bacteria</taxon>
        <taxon>Candidatus Uhriibacteriota</taxon>
    </lineage>
</organism>
<accession>A0A1F7TKI3</accession>
<reference evidence="4 5" key="1">
    <citation type="journal article" date="2016" name="Nat. Commun.">
        <title>Thousands of microbial genomes shed light on interconnected biogeochemical processes in an aquifer system.</title>
        <authorList>
            <person name="Anantharaman K."/>
            <person name="Brown C.T."/>
            <person name="Hug L.A."/>
            <person name="Sharon I."/>
            <person name="Castelle C.J."/>
            <person name="Probst A.J."/>
            <person name="Thomas B.C."/>
            <person name="Singh A."/>
            <person name="Wilkins M.J."/>
            <person name="Karaoz U."/>
            <person name="Brodie E.L."/>
            <person name="Williams K.H."/>
            <person name="Hubbard S.S."/>
            <person name="Banfield J.F."/>
        </authorList>
    </citation>
    <scope>NUCLEOTIDE SEQUENCE [LARGE SCALE GENOMIC DNA]</scope>
</reference>
<evidence type="ECO:0000313" key="4">
    <source>
        <dbReference type="EMBL" id="OGL66496.1"/>
    </source>
</evidence>
<dbReference type="PANTHER" id="PTHR45947:SF3">
    <property type="entry name" value="SULFOQUINOVOSYL TRANSFERASE SQD2"/>
    <property type="match status" value="1"/>
</dbReference>
<feature type="domain" description="Glycosyltransferase subfamily 4-like N-terminal" evidence="3">
    <location>
        <begin position="16"/>
        <end position="162"/>
    </location>
</feature>
<dbReference type="CDD" id="cd03801">
    <property type="entry name" value="GT4_PimA-like"/>
    <property type="match status" value="1"/>
</dbReference>
<dbReference type="EMBL" id="MGDT01000007">
    <property type="protein sequence ID" value="OGL66496.1"/>
    <property type="molecule type" value="Genomic_DNA"/>
</dbReference>
<evidence type="ECO:0000256" key="1">
    <source>
        <dbReference type="SAM" id="MobiDB-lite"/>
    </source>
</evidence>
<evidence type="ECO:0000313" key="5">
    <source>
        <dbReference type="Proteomes" id="UP000177885"/>
    </source>
</evidence>